<protein>
    <submittedName>
        <fullName evidence="1">Uncharacterized protein</fullName>
    </submittedName>
</protein>
<evidence type="ECO:0000313" key="2">
    <source>
        <dbReference type="Proteomes" id="UP000308600"/>
    </source>
</evidence>
<evidence type="ECO:0000313" key="1">
    <source>
        <dbReference type="EMBL" id="TFK63676.1"/>
    </source>
</evidence>
<proteinExistence type="predicted"/>
<feature type="non-terminal residue" evidence="1">
    <location>
        <position position="516"/>
    </location>
</feature>
<accession>A0ACD3ADP0</accession>
<dbReference type="EMBL" id="ML208510">
    <property type="protein sequence ID" value="TFK63676.1"/>
    <property type="molecule type" value="Genomic_DNA"/>
</dbReference>
<gene>
    <name evidence="1" type="ORF">BDN72DRAFT_927413</name>
</gene>
<organism evidence="1 2">
    <name type="scientific">Pluteus cervinus</name>
    <dbReference type="NCBI Taxonomy" id="181527"/>
    <lineage>
        <taxon>Eukaryota</taxon>
        <taxon>Fungi</taxon>
        <taxon>Dikarya</taxon>
        <taxon>Basidiomycota</taxon>
        <taxon>Agaricomycotina</taxon>
        <taxon>Agaricomycetes</taxon>
        <taxon>Agaricomycetidae</taxon>
        <taxon>Agaricales</taxon>
        <taxon>Pluteineae</taxon>
        <taxon>Pluteaceae</taxon>
        <taxon>Pluteus</taxon>
    </lineage>
</organism>
<sequence length="516" mass="57409">MKIQSIAPALDQRTGLLDELNEMVIYLHIEGVTLLSSGGQYHLHPHCYLKIGEIVKTANNSKYIVKCQSPVSSNVLHIKLEWMIDQKVSIGAPIIYLRIMKSRRVISDQTIMTIPVPVIDILSHLINSDSACSINAGPGYTLTMDIKKSSLQDILDHLTLSDPLVQSLHDAQQPIDMILTTGSALGEFHPAIRTASTLLSQLFSKLQTNKLTFSQVVQLAEHVNRVFSIVSQIQSVPHYSHDIKIVIASVFNSLAQVIELILFLHNSITKDEIHKHLGFSKENESITQALSDLDDTITNLERILEVDLSQRQMTESLKANLKVLLHPVQFVQGVPCLSGTRQKTLQNIQDWTVDKYSKILWLHGIAGTGKSTVAESVFRSLSQTKNLGAYFTCRRDETSLSNTLNVLPTISYQLGIANPSYGQALLQVSKDDPSFEMSLGYVVTQCSKLFTETMQSHSLIHVLEGFKVIVIDALDELNSKKDQVALLSALLNLVESCTWVKVLVASRKLPYIADFM</sequence>
<reference evidence="1 2" key="1">
    <citation type="journal article" date="2019" name="Nat. Ecol. Evol.">
        <title>Megaphylogeny resolves global patterns of mushroom evolution.</title>
        <authorList>
            <person name="Varga T."/>
            <person name="Krizsan K."/>
            <person name="Foldi C."/>
            <person name="Dima B."/>
            <person name="Sanchez-Garcia M."/>
            <person name="Sanchez-Ramirez S."/>
            <person name="Szollosi G.J."/>
            <person name="Szarkandi J.G."/>
            <person name="Papp V."/>
            <person name="Albert L."/>
            <person name="Andreopoulos W."/>
            <person name="Angelini C."/>
            <person name="Antonin V."/>
            <person name="Barry K.W."/>
            <person name="Bougher N.L."/>
            <person name="Buchanan P."/>
            <person name="Buyck B."/>
            <person name="Bense V."/>
            <person name="Catcheside P."/>
            <person name="Chovatia M."/>
            <person name="Cooper J."/>
            <person name="Damon W."/>
            <person name="Desjardin D."/>
            <person name="Finy P."/>
            <person name="Geml J."/>
            <person name="Haridas S."/>
            <person name="Hughes K."/>
            <person name="Justo A."/>
            <person name="Karasinski D."/>
            <person name="Kautmanova I."/>
            <person name="Kiss B."/>
            <person name="Kocsube S."/>
            <person name="Kotiranta H."/>
            <person name="LaButti K.M."/>
            <person name="Lechner B.E."/>
            <person name="Liimatainen K."/>
            <person name="Lipzen A."/>
            <person name="Lukacs Z."/>
            <person name="Mihaltcheva S."/>
            <person name="Morgado L.N."/>
            <person name="Niskanen T."/>
            <person name="Noordeloos M.E."/>
            <person name="Ohm R.A."/>
            <person name="Ortiz-Santana B."/>
            <person name="Ovrebo C."/>
            <person name="Racz N."/>
            <person name="Riley R."/>
            <person name="Savchenko A."/>
            <person name="Shiryaev A."/>
            <person name="Soop K."/>
            <person name="Spirin V."/>
            <person name="Szebenyi C."/>
            <person name="Tomsovsky M."/>
            <person name="Tulloss R.E."/>
            <person name="Uehling J."/>
            <person name="Grigoriev I.V."/>
            <person name="Vagvolgyi C."/>
            <person name="Papp T."/>
            <person name="Martin F.M."/>
            <person name="Miettinen O."/>
            <person name="Hibbett D.S."/>
            <person name="Nagy L.G."/>
        </authorList>
    </citation>
    <scope>NUCLEOTIDE SEQUENCE [LARGE SCALE GENOMIC DNA]</scope>
    <source>
        <strain evidence="1 2">NL-1719</strain>
    </source>
</reference>
<dbReference type="Proteomes" id="UP000308600">
    <property type="component" value="Unassembled WGS sequence"/>
</dbReference>
<keyword evidence="2" id="KW-1185">Reference proteome</keyword>
<name>A0ACD3ADP0_9AGAR</name>